<dbReference type="EMBL" id="JAJVCN010000002">
    <property type="protein sequence ID" value="MCE7005636.1"/>
    <property type="molecule type" value="Genomic_DNA"/>
</dbReference>
<dbReference type="RefSeq" id="WP_380211883.1">
    <property type="nucleotide sequence ID" value="NZ_JBHSJQ010000026.1"/>
</dbReference>
<organism evidence="1 2">
    <name type="scientific">Kibdelosporangium philippinense</name>
    <dbReference type="NCBI Taxonomy" id="211113"/>
    <lineage>
        <taxon>Bacteria</taxon>
        <taxon>Bacillati</taxon>
        <taxon>Actinomycetota</taxon>
        <taxon>Actinomycetes</taxon>
        <taxon>Pseudonocardiales</taxon>
        <taxon>Pseudonocardiaceae</taxon>
        <taxon>Kibdelosporangium</taxon>
    </lineage>
</organism>
<proteinExistence type="predicted"/>
<dbReference type="Proteomes" id="UP001521150">
    <property type="component" value="Unassembled WGS sequence"/>
</dbReference>
<sequence length="486" mass="52546">MMRVSDVTRQYPALAKIAARAAGSASAAIQFSVGHFADEQADYEPPDHEPPQGIGEIMTVRIGGVGFELHTWSPVTPGHPPAGVLADELGAGRFGGSVMINPDFLYDSAYSTEILLTLGHDPWRPDYADSLMVTLAYKVMTTAAGGDVPILFLQSPVAPFKDPPPRFRVDGSGEAPRVSNGLALRMLIALDTSNPRKRLALVRNIAWVAAEYGMGLQVTDRRFGRVRGEWWSVLRHEPDIYQRKKTELFGWAPDGVPDCAQLLTFVGPARIGASAAIAADLLARNVGLLSISEATLQEVAFVNVVVPVAPARKGPTAASGKCLPIGAGLGALARDCGLTARRGARRTGPIEDTPATDYQLLRTGPVDPRVGEPDDAVYRPIWVSWQLSSARDVPSLVLAHLLADKHVVDGRVDYTRARAAPNRQIRGRAKISVALDPVIDRVDVPGRLSDLCSRAERDVVTHLLGEGVILRTVELAIAWRERWISR</sequence>
<keyword evidence="2" id="KW-1185">Reference proteome</keyword>
<accession>A0ABS8ZG42</accession>
<protein>
    <submittedName>
        <fullName evidence="1">Uncharacterized protein</fullName>
    </submittedName>
</protein>
<evidence type="ECO:0000313" key="1">
    <source>
        <dbReference type="EMBL" id="MCE7005636.1"/>
    </source>
</evidence>
<name>A0ABS8ZG42_9PSEU</name>
<evidence type="ECO:0000313" key="2">
    <source>
        <dbReference type="Proteomes" id="UP001521150"/>
    </source>
</evidence>
<gene>
    <name evidence="1" type="ORF">LWC34_22810</name>
</gene>
<reference evidence="1 2" key="1">
    <citation type="submission" date="2021-12" db="EMBL/GenBank/DDBJ databases">
        <title>Genome sequence of Kibdelosporangium philippinense ATCC 49844.</title>
        <authorList>
            <person name="Fedorov E.A."/>
            <person name="Omeragic M."/>
            <person name="Shalygina K.F."/>
            <person name="Maclea K.S."/>
        </authorList>
    </citation>
    <scope>NUCLEOTIDE SEQUENCE [LARGE SCALE GENOMIC DNA]</scope>
    <source>
        <strain evidence="1 2">ATCC 49844</strain>
    </source>
</reference>
<comment type="caution">
    <text evidence="1">The sequence shown here is derived from an EMBL/GenBank/DDBJ whole genome shotgun (WGS) entry which is preliminary data.</text>
</comment>